<feature type="domain" description="O-antigen ligase-related" evidence="6">
    <location>
        <begin position="385"/>
        <end position="530"/>
    </location>
</feature>
<evidence type="ECO:0000256" key="1">
    <source>
        <dbReference type="ARBA" id="ARBA00004141"/>
    </source>
</evidence>
<dbReference type="Proteomes" id="UP000505306">
    <property type="component" value="Chromosome"/>
</dbReference>
<evidence type="ECO:0000256" key="2">
    <source>
        <dbReference type="ARBA" id="ARBA00022692"/>
    </source>
</evidence>
<feature type="transmembrane region" description="Helical" evidence="5">
    <location>
        <begin position="262"/>
        <end position="279"/>
    </location>
</feature>
<keyword evidence="8" id="KW-1185">Reference proteome</keyword>
<feature type="transmembrane region" description="Helical" evidence="5">
    <location>
        <begin position="354"/>
        <end position="371"/>
    </location>
</feature>
<evidence type="ECO:0000313" key="8">
    <source>
        <dbReference type="Proteomes" id="UP000505306"/>
    </source>
</evidence>
<dbReference type="KEGG" id="mgel:G5B37_10225"/>
<reference evidence="7 8" key="1">
    <citation type="submission" date="2020-02" db="EMBL/GenBank/DDBJ databases">
        <title>Complete genome sequence of Flavobacteriaceae bacterium.</title>
        <authorList>
            <person name="Kim S.-J."/>
            <person name="Kim Y.-S."/>
            <person name="Kim K.-H."/>
        </authorList>
    </citation>
    <scope>NUCLEOTIDE SEQUENCE [LARGE SCALE GENOMIC DNA]</scope>
    <source>
        <strain evidence="7 8">RR4-40</strain>
    </source>
</reference>
<keyword evidence="7" id="KW-0436">Ligase</keyword>
<feature type="transmembrane region" description="Helical" evidence="5">
    <location>
        <begin position="560"/>
        <end position="580"/>
    </location>
</feature>
<dbReference type="RefSeq" id="WP_164679939.1">
    <property type="nucleotide sequence ID" value="NZ_CP049057.1"/>
</dbReference>
<evidence type="ECO:0000313" key="7">
    <source>
        <dbReference type="EMBL" id="QIE59927.1"/>
    </source>
</evidence>
<evidence type="ECO:0000256" key="5">
    <source>
        <dbReference type="SAM" id="Phobius"/>
    </source>
</evidence>
<feature type="transmembrane region" description="Helical" evidence="5">
    <location>
        <begin position="173"/>
        <end position="193"/>
    </location>
</feature>
<sequence>MQKRNWIKILLFSLLAVILINIAHAFFLYQNKYNPITIEYTAAANFNTFNWLTVTPKYSSETYNTKTIPISSGASKKISTTINESKGIQFLGLYWSSSIEGVFKIEDISISSNNKTWDISDLDKFVAYASNNVVPVITSESITATSNKAANGWLMIDVQAFEKIARNKQFKPLSWLTCTILFLLFVICGAKYYEIIIRGLNTFKVEGSILYQSRIYLLYLWMILLPFWNIISHVLMAVSVALAIAHFIVAREKFETKHFIKFIPLTMLFVAIALVNLVAYPDVFLNEAGDYMYFLLTPFVFIGIALKELGKIFNSFKWAVFTYVVLLILAIIERYVLLQTAYSFTDFFFETLELYWHSSYLSAIILIPLLFQYIQKKPSFKLIVITLIAFLFMYISQARLPLILGLIILIGLTILKFPKKIRRIYTAICILLLLVGALWITQSAAAQKRITETFLTNQTQKTDARSELWKHSFMVARDNLAVGIGRENIRETLSNKIEQSSAIKYRRYNSHNQYLEFLLGYGVVILIVFLAVLITPVVVRYRYATIFTLYMALAMLVESYLSRQAGVVLFSLWYSFFIWYDSKNNK</sequence>
<feature type="transmembrane region" description="Helical" evidence="5">
    <location>
        <begin position="518"/>
        <end position="539"/>
    </location>
</feature>
<name>A0A6G6GN27_9FLAO</name>
<dbReference type="PANTHER" id="PTHR37422:SF13">
    <property type="entry name" value="LIPOPOLYSACCHARIDE BIOSYNTHESIS PROTEIN PA4999-RELATED"/>
    <property type="match status" value="1"/>
</dbReference>
<feature type="transmembrane region" description="Helical" evidence="5">
    <location>
        <begin position="318"/>
        <end position="342"/>
    </location>
</feature>
<evidence type="ECO:0000256" key="4">
    <source>
        <dbReference type="ARBA" id="ARBA00023136"/>
    </source>
</evidence>
<feature type="transmembrane region" description="Helical" evidence="5">
    <location>
        <begin position="378"/>
        <end position="395"/>
    </location>
</feature>
<keyword evidence="3 5" id="KW-1133">Transmembrane helix</keyword>
<evidence type="ECO:0000256" key="3">
    <source>
        <dbReference type="ARBA" id="ARBA00022989"/>
    </source>
</evidence>
<dbReference type="PANTHER" id="PTHR37422">
    <property type="entry name" value="TEICHURONIC ACID BIOSYNTHESIS PROTEIN TUAE"/>
    <property type="match status" value="1"/>
</dbReference>
<feature type="transmembrane region" description="Helical" evidence="5">
    <location>
        <begin position="424"/>
        <end position="445"/>
    </location>
</feature>
<feature type="transmembrane region" description="Helical" evidence="5">
    <location>
        <begin position="291"/>
        <end position="306"/>
    </location>
</feature>
<dbReference type="AlphaFoldDB" id="A0A6G6GN27"/>
<dbReference type="GO" id="GO:0016020">
    <property type="term" value="C:membrane"/>
    <property type="evidence" value="ECO:0007669"/>
    <property type="project" value="UniProtKB-SubCell"/>
</dbReference>
<comment type="subcellular location">
    <subcellularLocation>
        <location evidence="1">Membrane</location>
        <topology evidence="1">Multi-pass membrane protein</topology>
    </subcellularLocation>
</comment>
<feature type="transmembrane region" description="Helical" evidence="5">
    <location>
        <begin position="401"/>
        <end position="417"/>
    </location>
</feature>
<dbReference type="InterPro" id="IPR051533">
    <property type="entry name" value="WaaL-like"/>
</dbReference>
<proteinExistence type="predicted"/>
<keyword evidence="2 5" id="KW-0812">Transmembrane</keyword>
<dbReference type="Pfam" id="PF04932">
    <property type="entry name" value="Wzy_C"/>
    <property type="match status" value="1"/>
</dbReference>
<accession>A0A6G6GN27</accession>
<protein>
    <submittedName>
        <fullName evidence="7">O-antigen ligase family protein</fullName>
    </submittedName>
</protein>
<dbReference type="GO" id="GO:0016874">
    <property type="term" value="F:ligase activity"/>
    <property type="evidence" value="ECO:0007669"/>
    <property type="project" value="UniProtKB-KW"/>
</dbReference>
<evidence type="ECO:0000259" key="6">
    <source>
        <dbReference type="Pfam" id="PF04932"/>
    </source>
</evidence>
<keyword evidence="4 5" id="KW-0472">Membrane</keyword>
<dbReference type="InterPro" id="IPR007016">
    <property type="entry name" value="O-antigen_ligase-rel_domated"/>
</dbReference>
<organism evidence="7 8">
    <name type="scientific">Rasiella rasia</name>
    <dbReference type="NCBI Taxonomy" id="2744027"/>
    <lineage>
        <taxon>Bacteria</taxon>
        <taxon>Pseudomonadati</taxon>
        <taxon>Bacteroidota</taxon>
        <taxon>Flavobacteriia</taxon>
        <taxon>Flavobacteriales</taxon>
        <taxon>Flavobacteriaceae</taxon>
        <taxon>Rasiella</taxon>
    </lineage>
</organism>
<gene>
    <name evidence="7" type="ORF">G5B37_10225</name>
</gene>
<feature type="transmembrane region" description="Helical" evidence="5">
    <location>
        <begin position="230"/>
        <end position="250"/>
    </location>
</feature>
<dbReference type="EMBL" id="CP049057">
    <property type="protein sequence ID" value="QIE59927.1"/>
    <property type="molecule type" value="Genomic_DNA"/>
</dbReference>